<evidence type="ECO:0000313" key="2">
    <source>
        <dbReference type="Proteomes" id="UP000887013"/>
    </source>
</evidence>
<dbReference type="EMBL" id="BMAW01105872">
    <property type="protein sequence ID" value="GFT21438.1"/>
    <property type="molecule type" value="Genomic_DNA"/>
</dbReference>
<dbReference type="Proteomes" id="UP000887013">
    <property type="component" value="Unassembled WGS sequence"/>
</dbReference>
<evidence type="ECO:0000313" key="1">
    <source>
        <dbReference type="EMBL" id="GFT21438.1"/>
    </source>
</evidence>
<organism evidence="1 2">
    <name type="scientific">Nephila pilipes</name>
    <name type="common">Giant wood spider</name>
    <name type="synonym">Nephila maculata</name>
    <dbReference type="NCBI Taxonomy" id="299642"/>
    <lineage>
        <taxon>Eukaryota</taxon>
        <taxon>Metazoa</taxon>
        <taxon>Ecdysozoa</taxon>
        <taxon>Arthropoda</taxon>
        <taxon>Chelicerata</taxon>
        <taxon>Arachnida</taxon>
        <taxon>Araneae</taxon>
        <taxon>Araneomorphae</taxon>
        <taxon>Entelegynae</taxon>
        <taxon>Araneoidea</taxon>
        <taxon>Nephilidae</taxon>
        <taxon>Nephila</taxon>
    </lineage>
</organism>
<name>A0A8X6NN17_NEPPI</name>
<dbReference type="AlphaFoldDB" id="A0A8X6NN17"/>
<proteinExistence type="predicted"/>
<keyword evidence="2" id="KW-1185">Reference proteome</keyword>
<sequence>MLVFVSTHQPIEASPTMDSNINSVVIPPANKFEDRMTHKAIYLVLLPVDHPSRLDLSGWGRHKATRDYDEIRHHTDN</sequence>
<comment type="caution">
    <text evidence="1">The sequence shown here is derived from an EMBL/GenBank/DDBJ whole genome shotgun (WGS) entry which is preliminary data.</text>
</comment>
<gene>
    <name evidence="1" type="ORF">NPIL_163971</name>
</gene>
<protein>
    <submittedName>
        <fullName evidence="1">Uncharacterized protein</fullName>
    </submittedName>
</protein>
<accession>A0A8X6NN17</accession>
<reference evidence="1" key="1">
    <citation type="submission" date="2020-08" db="EMBL/GenBank/DDBJ databases">
        <title>Multicomponent nature underlies the extraordinary mechanical properties of spider dragline silk.</title>
        <authorList>
            <person name="Kono N."/>
            <person name="Nakamura H."/>
            <person name="Mori M."/>
            <person name="Yoshida Y."/>
            <person name="Ohtoshi R."/>
            <person name="Malay A.D."/>
            <person name="Moran D.A.P."/>
            <person name="Tomita M."/>
            <person name="Numata K."/>
            <person name="Arakawa K."/>
        </authorList>
    </citation>
    <scope>NUCLEOTIDE SEQUENCE</scope>
</reference>